<comment type="caution">
    <text evidence="8">The sequence shown here is derived from an EMBL/GenBank/DDBJ whole genome shotgun (WGS) entry which is preliminary data.</text>
</comment>
<keyword evidence="4" id="KW-0378">Hydrolase</keyword>
<protein>
    <recommendedName>
        <fullName evidence="3">phospholipase D</fullName>
        <ecNumber evidence="3">3.1.4.4</ecNumber>
    </recommendedName>
</protein>
<comment type="catalytic activity">
    <reaction evidence="1">
        <text>a 1,2-diacyl-sn-glycero-3-phosphocholine + H2O = a 1,2-diacyl-sn-glycero-3-phosphate + choline + H(+)</text>
        <dbReference type="Rhea" id="RHEA:14445"/>
        <dbReference type="ChEBI" id="CHEBI:15354"/>
        <dbReference type="ChEBI" id="CHEBI:15377"/>
        <dbReference type="ChEBI" id="CHEBI:15378"/>
        <dbReference type="ChEBI" id="CHEBI:57643"/>
        <dbReference type="ChEBI" id="CHEBI:58608"/>
        <dbReference type="EC" id="3.1.4.4"/>
    </reaction>
</comment>
<evidence type="ECO:0000256" key="2">
    <source>
        <dbReference type="ARBA" id="ARBA00008664"/>
    </source>
</evidence>
<feature type="domain" description="Phospholipase D-like" evidence="7">
    <location>
        <begin position="47"/>
        <end position="166"/>
    </location>
</feature>
<dbReference type="Pfam" id="PF13091">
    <property type="entry name" value="PLDc_2"/>
    <property type="match status" value="2"/>
</dbReference>
<dbReference type="EC" id="3.1.4.4" evidence="3"/>
<evidence type="ECO:0000259" key="7">
    <source>
        <dbReference type="Pfam" id="PF13091"/>
    </source>
</evidence>
<dbReference type="PANTHER" id="PTHR43856:SF1">
    <property type="entry name" value="MITOCHONDRIAL CARDIOLIPIN HYDROLASE"/>
    <property type="match status" value="1"/>
</dbReference>
<sequence>MWISLNKALAPQARAISSPEVHFGGPNQPVGQLRNLLEARIAAVPAGGTIDWVTYYFRDICLAKALIRAHQRGVRVTLSLEGRPRIPYANDEVITLLSGPDGIGNALRVITIPGLPSPATKPWKPQLHEKLYCFSHPEPVAFIGSFNPSGNGSEDDPNIILEIGDQDRGYNVLVGFRDPTLVEKLTEHARQLHQSPPGLFYRFTKSISSSIHSADTDIYFWPRVDTHPIVRFLHNVNSGRVRVAASHIRMGRAVDIMTKLARQGVDLEILAESTLRRVTPQVEQQLTSAGVRFKRIRHSDSLPMHLKFVLVEDGNCAWSIFGSFNWTKPSFWLNHEIAAISSNPAIFESFARCWDRLKSEYIRPTSDPAGY</sequence>
<dbReference type="Gene3D" id="3.30.870.10">
    <property type="entry name" value="Endonuclease Chain A"/>
    <property type="match status" value="2"/>
</dbReference>
<accession>A0ABX5MCZ2</accession>
<proteinExistence type="inferred from homology"/>
<keyword evidence="9" id="KW-1185">Reference proteome</keyword>
<dbReference type="PANTHER" id="PTHR43856">
    <property type="entry name" value="CARDIOLIPIN HYDROLASE"/>
    <property type="match status" value="1"/>
</dbReference>
<reference evidence="8 9" key="1">
    <citation type="submission" date="2018-04" db="EMBL/GenBank/DDBJ databases">
        <title>Active sludge and wastewater microbial communities from Klosterneuburg, Austria.</title>
        <authorList>
            <person name="Wagner M."/>
        </authorList>
    </citation>
    <scope>NUCLEOTIDE SEQUENCE [LARGE SCALE GENOMIC DNA]</scope>
    <source>
        <strain evidence="8 9">Nm 57</strain>
    </source>
</reference>
<evidence type="ECO:0000256" key="4">
    <source>
        <dbReference type="ARBA" id="ARBA00022801"/>
    </source>
</evidence>
<comment type="similarity">
    <text evidence="2">Belongs to the phospholipase D family.</text>
</comment>
<evidence type="ECO:0000313" key="8">
    <source>
        <dbReference type="EMBL" id="PXV83934.1"/>
    </source>
</evidence>
<feature type="domain" description="Phospholipase D-like" evidence="7">
    <location>
        <begin position="240"/>
        <end position="352"/>
    </location>
</feature>
<organism evidence="8 9">
    <name type="scientific">Nitrosomonas eutropha</name>
    <dbReference type="NCBI Taxonomy" id="916"/>
    <lineage>
        <taxon>Bacteria</taxon>
        <taxon>Pseudomonadati</taxon>
        <taxon>Pseudomonadota</taxon>
        <taxon>Betaproteobacteria</taxon>
        <taxon>Nitrosomonadales</taxon>
        <taxon>Nitrosomonadaceae</taxon>
        <taxon>Nitrosomonas</taxon>
    </lineage>
</organism>
<evidence type="ECO:0000256" key="5">
    <source>
        <dbReference type="ARBA" id="ARBA00022963"/>
    </source>
</evidence>
<dbReference type="RefSeq" id="WP_011633923.1">
    <property type="nucleotide sequence ID" value="NZ_FMTW01000004.1"/>
</dbReference>
<dbReference type="EMBL" id="QICQ01000002">
    <property type="protein sequence ID" value="PXV83934.1"/>
    <property type="molecule type" value="Genomic_DNA"/>
</dbReference>
<evidence type="ECO:0000256" key="3">
    <source>
        <dbReference type="ARBA" id="ARBA00012027"/>
    </source>
</evidence>
<dbReference type="InterPro" id="IPR025202">
    <property type="entry name" value="PLD-like_dom"/>
</dbReference>
<evidence type="ECO:0000256" key="6">
    <source>
        <dbReference type="ARBA" id="ARBA00023098"/>
    </source>
</evidence>
<keyword evidence="5" id="KW-0442">Lipid degradation</keyword>
<evidence type="ECO:0000313" key="9">
    <source>
        <dbReference type="Proteomes" id="UP000247780"/>
    </source>
</evidence>
<keyword evidence="6" id="KW-0443">Lipid metabolism</keyword>
<dbReference type="Proteomes" id="UP000247780">
    <property type="component" value="Unassembled WGS sequence"/>
</dbReference>
<name>A0ABX5MCZ2_9PROT</name>
<dbReference type="SUPFAM" id="SSF56024">
    <property type="entry name" value="Phospholipase D/nuclease"/>
    <property type="match status" value="2"/>
</dbReference>
<evidence type="ECO:0000256" key="1">
    <source>
        <dbReference type="ARBA" id="ARBA00000798"/>
    </source>
</evidence>
<dbReference type="InterPro" id="IPR051406">
    <property type="entry name" value="PLD_domain"/>
</dbReference>
<gene>
    <name evidence="8" type="ORF">C8R14_10251</name>
</gene>